<feature type="transmembrane region" description="Helical" evidence="2">
    <location>
        <begin position="163"/>
        <end position="183"/>
    </location>
</feature>
<accession>A0ABD3MA97</accession>
<gene>
    <name evidence="4" type="ORF">ACHAWU_000028</name>
</gene>
<dbReference type="InterPro" id="IPR000620">
    <property type="entry name" value="EamA_dom"/>
</dbReference>
<feature type="domain" description="EamA" evidence="3">
    <location>
        <begin position="140"/>
        <end position="210"/>
    </location>
</feature>
<evidence type="ECO:0000313" key="5">
    <source>
        <dbReference type="Proteomes" id="UP001530293"/>
    </source>
</evidence>
<dbReference type="EMBL" id="JALLBG020000173">
    <property type="protein sequence ID" value="KAL3760708.1"/>
    <property type="molecule type" value="Genomic_DNA"/>
</dbReference>
<evidence type="ECO:0000256" key="2">
    <source>
        <dbReference type="SAM" id="Phobius"/>
    </source>
</evidence>
<evidence type="ECO:0000259" key="3">
    <source>
        <dbReference type="Pfam" id="PF00892"/>
    </source>
</evidence>
<dbReference type="SUPFAM" id="SSF103481">
    <property type="entry name" value="Multidrug resistance efflux transporter EmrE"/>
    <property type="match status" value="1"/>
</dbReference>
<feature type="compositionally biased region" description="Low complexity" evidence="1">
    <location>
        <begin position="262"/>
        <end position="276"/>
    </location>
</feature>
<organism evidence="4 5">
    <name type="scientific">Discostella pseudostelligera</name>
    <dbReference type="NCBI Taxonomy" id="259834"/>
    <lineage>
        <taxon>Eukaryota</taxon>
        <taxon>Sar</taxon>
        <taxon>Stramenopiles</taxon>
        <taxon>Ochrophyta</taxon>
        <taxon>Bacillariophyta</taxon>
        <taxon>Coscinodiscophyceae</taxon>
        <taxon>Thalassiosirophycidae</taxon>
        <taxon>Stephanodiscales</taxon>
        <taxon>Stephanodiscaceae</taxon>
        <taxon>Discostella</taxon>
    </lineage>
</organism>
<feature type="transmembrane region" description="Helical" evidence="2">
    <location>
        <begin position="404"/>
        <end position="425"/>
    </location>
</feature>
<dbReference type="PANTHER" id="PTHR13146:SF1">
    <property type="entry name" value="SUGAR PHOSPHATE TRANSPORTER DOMAIN-CONTAINING PROTEIN"/>
    <property type="match status" value="1"/>
</dbReference>
<feature type="transmembrane region" description="Helical" evidence="2">
    <location>
        <begin position="339"/>
        <end position="364"/>
    </location>
</feature>
<proteinExistence type="predicted"/>
<sequence length="480" mass="52567">MSGVTQPILMAYAQHAGLANPSCQLYMLFYYIGPALAGFTLRCRRGGGGGGGGGNNNDAGACRHHSSGRRTVISLPTTNYSSYGATTTHSSTWDHEKDKIIDGYHCCIDDKDVAVLDDDDVDFDDEDDEEERIWPSRPLIIKASAIALFDIFAQSMVYTGNNLAGPTIFSIIYSSVTIWTALYSKLLLSRSLSQYQWMGILLVVIGLSITALDSFSVGTRIFIGACLILVGSSFHGMTYVLSEMIMTTTTTTTTKEKDDGNSPSASSLSLKASTSPVKNRDNTQRHRHQQRIRPISIRANCAIQGIVASIVLLLWQIIFTLPRLQSLILTPMAQAHTSPLHAVTILLAITFANLLHSVTFYVTLKHFPGGATSAGVLKGLQAVLVFGVGSIVLCGRWGGLEMCWSMMKFGSLVVVMCGILMYYVATTRRYNNKNDHHHDCTTRMMQEVGRESFAKLKDEDDDNNGEASGVSVRYKTIREV</sequence>
<keyword evidence="2" id="KW-0812">Transmembrane</keyword>
<reference evidence="4 5" key="1">
    <citation type="submission" date="2024-10" db="EMBL/GenBank/DDBJ databases">
        <title>Updated reference genomes for cyclostephanoid diatoms.</title>
        <authorList>
            <person name="Roberts W.R."/>
            <person name="Alverson A.J."/>
        </authorList>
    </citation>
    <scope>NUCLEOTIDE SEQUENCE [LARGE SCALE GENOMIC DNA]</scope>
    <source>
        <strain evidence="4 5">AJA232-27</strain>
    </source>
</reference>
<dbReference type="InterPro" id="IPR037185">
    <property type="entry name" value="EmrE-like"/>
</dbReference>
<name>A0ABD3MA97_9STRA</name>
<keyword evidence="5" id="KW-1185">Reference proteome</keyword>
<feature type="transmembrane region" description="Helical" evidence="2">
    <location>
        <begin position="221"/>
        <end position="241"/>
    </location>
</feature>
<keyword evidence="2" id="KW-0472">Membrane</keyword>
<evidence type="ECO:0000313" key="4">
    <source>
        <dbReference type="EMBL" id="KAL3760708.1"/>
    </source>
</evidence>
<feature type="transmembrane region" description="Helical" evidence="2">
    <location>
        <begin position="376"/>
        <end position="398"/>
    </location>
</feature>
<dbReference type="Proteomes" id="UP001530293">
    <property type="component" value="Unassembled WGS sequence"/>
</dbReference>
<keyword evidence="2" id="KW-1133">Transmembrane helix</keyword>
<feature type="transmembrane region" description="Helical" evidence="2">
    <location>
        <begin position="195"/>
        <end position="215"/>
    </location>
</feature>
<dbReference type="AlphaFoldDB" id="A0ABD3MA97"/>
<dbReference type="PANTHER" id="PTHR13146">
    <property type="match status" value="1"/>
</dbReference>
<feature type="transmembrane region" description="Helical" evidence="2">
    <location>
        <begin position="295"/>
        <end position="319"/>
    </location>
</feature>
<dbReference type="Pfam" id="PF00892">
    <property type="entry name" value="EamA"/>
    <property type="match status" value="1"/>
</dbReference>
<evidence type="ECO:0000256" key="1">
    <source>
        <dbReference type="SAM" id="MobiDB-lite"/>
    </source>
</evidence>
<protein>
    <recommendedName>
        <fullName evidence="3">EamA domain-containing protein</fullName>
    </recommendedName>
</protein>
<feature type="region of interest" description="Disordered" evidence="1">
    <location>
        <begin position="252"/>
        <end position="290"/>
    </location>
</feature>
<comment type="caution">
    <text evidence="4">The sequence shown here is derived from an EMBL/GenBank/DDBJ whole genome shotgun (WGS) entry which is preliminary data.</text>
</comment>